<evidence type="ECO:0000256" key="1">
    <source>
        <dbReference type="SAM" id="MobiDB-lite"/>
    </source>
</evidence>
<dbReference type="PANTHER" id="PTHR40518">
    <property type="entry name" value="ACETOACETATE DECARBOXYLASE"/>
    <property type="match status" value="1"/>
</dbReference>
<proteinExistence type="predicted"/>
<feature type="region of interest" description="Disordered" evidence="1">
    <location>
        <begin position="199"/>
        <end position="221"/>
    </location>
</feature>
<gene>
    <name evidence="2" type="ORF">BS50DRAFT_232553</name>
</gene>
<sequence length="305" mass="33748">MASSDQHASGHPVVHAPAPWTTKSETYWLFLTLKSLPKGIYDALELDLEKGGDFKGGLGIIIIVRYSDTPVGTYDELMLIPGNFSVPKPQDGPPKIPKKALRICRIYVSQRTTVYNGRINWNIPKHLARFSFSAPPTSAGTSPPKTLDVKVFAPGSQDGDGTSPFFSCTLQPFRWLPSFPFSSRYMPLSTVLVQPPLPAAKGFDSEDSEDPEPEKVDPYDLNPRLEGQVLAGTNRWCTFPINAYSPRLRGCWVTVHAPSKDGEQGAETVEQANKYWAPDAKPWAIGTWMEDAEMTIPAPSLEWKL</sequence>
<dbReference type="PANTHER" id="PTHR40518:SF1">
    <property type="entry name" value="ACETOACETATE DECARBOXYLASE"/>
    <property type="match status" value="1"/>
</dbReference>
<protein>
    <submittedName>
        <fullName evidence="2">Uncharacterized protein</fullName>
    </submittedName>
</protein>
<evidence type="ECO:0000313" key="3">
    <source>
        <dbReference type="Proteomes" id="UP000240883"/>
    </source>
</evidence>
<dbReference type="EMBL" id="KZ678130">
    <property type="protein sequence ID" value="PSN71640.1"/>
    <property type="molecule type" value="Genomic_DNA"/>
</dbReference>
<dbReference type="STRING" id="1448308.A0A2T2P1S8"/>
<dbReference type="Proteomes" id="UP000240883">
    <property type="component" value="Unassembled WGS sequence"/>
</dbReference>
<keyword evidence="3" id="KW-1185">Reference proteome</keyword>
<accession>A0A2T2P1S8</accession>
<dbReference type="InterPro" id="IPR023375">
    <property type="entry name" value="ADC_dom_sf"/>
</dbReference>
<reference evidence="2 3" key="1">
    <citation type="journal article" date="2018" name="Front. Microbiol.">
        <title>Genome-Wide Analysis of Corynespora cassiicola Leaf Fall Disease Putative Effectors.</title>
        <authorList>
            <person name="Lopez D."/>
            <person name="Ribeiro S."/>
            <person name="Label P."/>
            <person name="Fumanal B."/>
            <person name="Venisse J.S."/>
            <person name="Kohler A."/>
            <person name="de Oliveira R.R."/>
            <person name="Labutti K."/>
            <person name="Lipzen A."/>
            <person name="Lail K."/>
            <person name="Bauer D."/>
            <person name="Ohm R.A."/>
            <person name="Barry K.W."/>
            <person name="Spatafora J."/>
            <person name="Grigoriev I.V."/>
            <person name="Martin F.M."/>
            <person name="Pujade-Renaud V."/>
        </authorList>
    </citation>
    <scope>NUCLEOTIDE SEQUENCE [LARGE SCALE GENOMIC DNA]</scope>
    <source>
        <strain evidence="2 3">Philippines</strain>
    </source>
</reference>
<organism evidence="2 3">
    <name type="scientific">Corynespora cassiicola Philippines</name>
    <dbReference type="NCBI Taxonomy" id="1448308"/>
    <lineage>
        <taxon>Eukaryota</taxon>
        <taxon>Fungi</taxon>
        <taxon>Dikarya</taxon>
        <taxon>Ascomycota</taxon>
        <taxon>Pezizomycotina</taxon>
        <taxon>Dothideomycetes</taxon>
        <taxon>Pleosporomycetidae</taxon>
        <taxon>Pleosporales</taxon>
        <taxon>Corynesporascaceae</taxon>
        <taxon>Corynespora</taxon>
    </lineage>
</organism>
<name>A0A2T2P1S8_CORCC</name>
<dbReference type="AlphaFoldDB" id="A0A2T2P1S8"/>
<dbReference type="SUPFAM" id="SSF160104">
    <property type="entry name" value="Acetoacetate decarboxylase-like"/>
    <property type="match status" value="1"/>
</dbReference>
<evidence type="ECO:0000313" key="2">
    <source>
        <dbReference type="EMBL" id="PSN71640.1"/>
    </source>
</evidence>
<dbReference type="OrthoDB" id="9970474at2759"/>